<feature type="transmembrane region" description="Helical" evidence="8">
    <location>
        <begin position="118"/>
        <end position="138"/>
    </location>
</feature>
<evidence type="ECO:0000313" key="12">
    <source>
        <dbReference type="Proteomes" id="UP001301140"/>
    </source>
</evidence>
<feature type="region of interest" description="Disordered" evidence="9">
    <location>
        <begin position="1"/>
        <end position="25"/>
    </location>
</feature>
<keyword evidence="4" id="KW-1003">Cell membrane</keyword>
<proteinExistence type="inferred from homology"/>
<protein>
    <submittedName>
        <fullName evidence="11">Amino acid ABC transporter permease</fullName>
    </submittedName>
</protein>
<feature type="compositionally biased region" description="Pro residues" evidence="9">
    <location>
        <begin position="1"/>
        <end position="23"/>
    </location>
</feature>
<dbReference type="SUPFAM" id="SSF161098">
    <property type="entry name" value="MetI-like"/>
    <property type="match status" value="1"/>
</dbReference>
<evidence type="ECO:0000256" key="9">
    <source>
        <dbReference type="SAM" id="MobiDB-lite"/>
    </source>
</evidence>
<dbReference type="RefSeq" id="WP_327789488.1">
    <property type="nucleotide sequence ID" value="NZ_JARGEQ010000104.1"/>
</dbReference>
<dbReference type="InterPro" id="IPR000515">
    <property type="entry name" value="MetI-like"/>
</dbReference>
<dbReference type="InterPro" id="IPR010065">
    <property type="entry name" value="AA_ABC_transptr_permease_3TM"/>
</dbReference>
<gene>
    <name evidence="11" type="ORF">PZ740_11815</name>
</gene>
<keyword evidence="12" id="KW-1185">Reference proteome</keyword>
<feature type="transmembrane region" description="Helical" evidence="8">
    <location>
        <begin position="224"/>
        <end position="242"/>
    </location>
</feature>
<dbReference type="PANTHER" id="PTHR30614:SF41">
    <property type="entry name" value="INNER MEMBRANE AMINO-ACID ABC TRANSPORTER PERMEASE PROTEIN YHDY"/>
    <property type="match status" value="1"/>
</dbReference>
<dbReference type="Pfam" id="PF00528">
    <property type="entry name" value="BPD_transp_1"/>
    <property type="match status" value="1"/>
</dbReference>
<keyword evidence="5 8" id="KW-0812">Transmembrane</keyword>
<evidence type="ECO:0000313" key="11">
    <source>
        <dbReference type="EMBL" id="MDF1587066.1"/>
    </source>
</evidence>
<feature type="transmembrane region" description="Helical" evidence="8">
    <location>
        <begin position="145"/>
        <end position="171"/>
    </location>
</feature>
<comment type="caution">
    <text evidence="11">The sequence shown here is derived from an EMBL/GenBank/DDBJ whole genome shotgun (WGS) entry which is preliminary data.</text>
</comment>
<feature type="transmembrane region" description="Helical" evidence="8">
    <location>
        <begin position="347"/>
        <end position="372"/>
    </location>
</feature>
<evidence type="ECO:0000256" key="8">
    <source>
        <dbReference type="RuleBase" id="RU363032"/>
    </source>
</evidence>
<evidence type="ECO:0000256" key="5">
    <source>
        <dbReference type="ARBA" id="ARBA00022692"/>
    </source>
</evidence>
<dbReference type="AlphaFoldDB" id="A0AAP4D782"/>
<feature type="transmembrane region" description="Helical" evidence="8">
    <location>
        <begin position="313"/>
        <end position="335"/>
    </location>
</feature>
<reference evidence="11 12" key="1">
    <citation type="submission" date="2023-03" db="EMBL/GenBank/DDBJ databases">
        <title>YIM 152171 draft genome.</title>
        <authorList>
            <person name="Yang Z."/>
        </authorList>
    </citation>
    <scope>NUCLEOTIDE SEQUENCE [LARGE SCALE GENOMIC DNA]</scope>
    <source>
        <strain evidence="11 12">YIM 152171</strain>
    </source>
</reference>
<evidence type="ECO:0000256" key="3">
    <source>
        <dbReference type="ARBA" id="ARBA00022448"/>
    </source>
</evidence>
<dbReference type="GO" id="GO:0006865">
    <property type="term" value="P:amino acid transport"/>
    <property type="evidence" value="ECO:0007669"/>
    <property type="project" value="TreeGrafter"/>
</dbReference>
<comment type="subcellular location">
    <subcellularLocation>
        <location evidence="1">Cell inner membrane</location>
        <topology evidence="1">Multi-pass membrane protein</topology>
    </subcellularLocation>
    <subcellularLocation>
        <location evidence="8">Cell membrane</location>
        <topology evidence="8">Multi-pass membrane protein</topology>
    </subcellularLocation>
</comment>
<evidence type="ECO:0000256" key="4">
    <source>
        <dbReference type="ARBA" id="ARBA00022475"/>
    </source>
</evidence>
<feature type="domain" description="ABC transmembrane type-1" evidence="10">
    <location>
        <begin position="179"/>
        <end position="369"/>
    </location>
</feature>
<feature type="transmembrane region" description="Helical" evidence="8">
    <location>
        <begin position="183"/>
        <end position="203"/>
    </location>
</feature>
<evidence type="ECO:0000256" key="1">
    <source>
        <dbReference type="ARBA" id="ARBA00004429"/>
    </source>
</evidence>
<evidence type="ECO:0000256" key="6">
    <source>
        <dbReference type="ARBA" id="ARBA00022989"/>
    </source>
</evidence>
<keyword evidence="6 8" id="KW-1133">Transmembrane helix</keyword>
<sequence length="387" mass="42210">MPAAFPPPAHGRPPALPNPPDRAGPPRVERGLVQRNLAWARANLFAGPWNTLLTLLVVALLLWTVPALLDWAVFDATLAPADIGLCMERGGACWAMLQDTWRMILFGPYPPAEHWRPALAVGLFALLVVISLVPAMWLTAGRRRLLLAVWPPTLLVLAVLMHGGVAGLPVVETRLWGGLPLTVILASVGIAFAFLLSLVLALGRQSSMPVVRIVCIAYIELMRGVPLITLLLMASILLPLTLPADVTIHPYLRAQLAFILFFAAYMAEAVRGGLQAIPRGQYAAAKAMGLSYWQSMTRVILPQVLRMIIPSMVNIFISAFKDTSLVIVISMLDLLGTAKAATSNPQWWGLFIEPFAFISAIYLVVCSAMSWYSRLLERRYGTAGAHD</sequence>
<dbReference type="InterPro" id="IPR035906">
    <property type="entry name" value="MetI-like_sf"/>
</dbReference>
<dbReference type="PROSITE" id="PS50928">
    <property type="entry name" value="ABC_TM1"/>
    <property type="match status" value="1"/>
</dbReference>
<dbReference type="EMBL" id="JARGEQ010000104">
    <property type="protein sequence ID" value="MDF1587066.1"/>
    <property type="molecule type" value="Genomic_DNA"/>
</dbReference>
<evidence type="ECO:0000256" key="2">
    <source>
        <dbReference type="ARBA" id="ARBA00010072"/>
    </source>
</evidence>
<evidence type="ECO:0000259" key="10">
    <source>
        <dbReference type="PROSITE" id="PS50928"/>
    </source>
</evidence>
<evidence type="ECO:0000256" key="7">
    <source>
        <dbReference type="ARBA" id="ARBA00023136"/>
    </source>
</evidence>
<comment type="similarity">
    <text evidence="2">Belongs to the binding-protein-dependent transport system permease family. HisMQ subfamily.</text>
</comment>
<dbReference type="NCBIfam" id="TIGR01726">
    <property type="entry name" value="HEQRo_perm_3TM"/>
    <property type="match status" value="1"/>
</dbReference>
<dbReference type="Gene3D" id="1.10.3720.10">
    <property type="entry name" value="MetI-like"/>
    <property type="match status" value="1"/>
</dbReference>
<dbReference type="GO" id="GO:0043190">
    <property type="term" value="C:ATP-binding cassette (ABC) transporter complex"/>
    <property type="evidence" value="ECO:0007669"/>
    <property type="project" value="InterPro"/>
</dbReference>
<accession>A0AAP4D782</accession>
<feature type="transmembrane region" description="Helical" evidence="8">
    <location>
        <begin position="248"/>
        <end position="267"/>
    </location>
</feature>
<dbReference type="PANTHER" id="PTHR30614">
    <property type="entry name" value="MEMBRANE COMPONENT OF AMINO ACID ABC TRANSPORTER"/>
    <property type="match status" value="1"/>
</dbReference>
<dbReference type="Proteomes" id="UP001301140">
    <property type="component" value="Unassembled WGS sequence"/>
</dbReference>
<dbReference type="CDD" id="cd06261">
    <property type="entry name" value="TM_PBP2"/>
    <property type="match status" value="1"/>
</dbReference>
<dbReference type="InterPro" id="IPR043429">
    <property type="entry name" value="ArtM/GltK/GlnP/TcyL/YhdX-like"/>
</dbReference>
<dbReference type="GO" id="GO:0022857">
    <property type="term" value="F:transmembrane transporter activity"/>
    <property type="evidence" value="ECO:0007669"/>
    <property type="project" value="InterPro"/>
</dbReference>
<keyword evidence="3 8" id="KW-0813">Transport</keyword>
<organism evidence="11 12">
    <name type="scientific">Marinimicrococcus flavescens</name>
    <dbReference type="NCBI Taxonomy" id="3031815"/>
    <lineage>
        <taxon>Bacteria</taxon>
        <taxon>Pseudomonadati</taxon>
        <taxon>Pseudomonadota</taxon>
        <taxon>Alphaproteobacteria</taxon>
        <taxon>Geminicoccales</taxon>
        <taxon>Geminicoccaceae</taxon>
        <taxon>Marinimicrococcus</taxon>
    </lineage>
</organism>
<name>A0AAP4D782_9PROT</name>
<feature type="transmembrane region" description="Helical" evidence="8">
    <location>
        <begin position="44"/>
        <end position="65"/>
    </location>
</feature>
<keyword evidence="7 8" id="KW-0472">Membrane</keyword>